<feature type="region of interest" description="Disordered" evidence="1">
    <location>
        <begin position="53"/>
        <end position="75"/>
    </location>
</feature>
<accession>A0ABQ8JBR1</accession>
<protein>
    <submittedName>
        <fullName evidence="2">Uncharacterized protein</fullName>
    </submittedName>
</protein>
<comment type="caution">
    <text evidence="2">The sequence shown here is derived from an EMBL/GenBank/DDBJ whole genome shotgun (WGS) entry which is preliminary data.</text>
</comment>
<gene>
    <name evidence="2" type="ORF">DERP_001676</name>
</gene>
<evidence type="ECO:0000256" key="1">
    <source>
        <dbReference type="SAM" id="MobiDB-lite"/>
    </source>
</evidence>
<dbReference type="EMBL" id="NJHN03000054">
    <property type="protein sequence ID" value="KAH9419845.1"/>
    <property type="molecule type" value="Genomic_DNA"/>
</dbReference>
<proteinExistence type="predicted"/>
<name>A0ABQ8JBR1_DERPT</name>
<organism evidence="2 3">
    <name type="scientific">Dermatophagoides pteronyssinus</name>
    <name type="common">European house dust mite</name>
    <dbReference type="NCBI Taxonomy" id="6956"/>
    <lineage>
        <taxon>Eukaryota</taxon>
        <taxon>Metazoa</taxon>
        <taxon>Ecdysozoa</taxon>
        <taxon>Arthropoda</taxon>
        <taxon>Chelicerata</taxon>
        <taxon>Arachnida</taxon>
        <taxon>Acari</taxon>
        <taxon>Acariformes</taxon>
        <taxon>Sarcoptiformes</taxon>
        <taxon>Astigmata</taxon>
        <taxon>Psoroptidia</taxon>
        <taxon>Analgoidea</taxon>
        <taxon>Pyroglyphidae</taxon>
        <taxon>Dermatophagoidinae</taxon>
        <taxon>Dermatophagoides</taxon>
    </lineage>
</organism>
<sequence length="102" mass="11840">MIINVNHVNGCWCRPETLPGYYCGDELDNCDANIVYECDDNDNDGLNFKFGRQIQQQQQKQQHNDDNDYENDQYEDNCIRSTDRNPASCWKKLTASIVVVTN</sequence>
<reference evidence="2 3" key="2">
    <citation type="journal article" date="2022" name="Mol. Biol. Evol.">
        <title>Comparative Genomics Reveals Insights into the Divergent Evolution of Astigmatic Mites and Household Pest Adaptations.</title>
        <authorList>
            <person name="Xiong Q."/>
            <person name="Wan A.T."/>
            <person name="Liu X."/>
            <person name="Fung C.S."/>
            <person name="Xiao X."/>
            <person name="Malainual N."/>
            <person name="Hou J."/>
            <person name="Wang L."/>
            <person name="Wang M."/>
            <person name="Yang K.Y."/>
            <person name="Cui Y."/>
            <person name="Leung E.L."/>
            <person name="Nong W."/>
            <person name="Shin S.K."/>
            <person name="Au S.W."/>
            <person name="Jeong K.Y."/>
            <person name="Chew F.T."/>
            <person name="Hui J.H."/>
            <person name="Leung T.F."/>
            <person name="Tungtrongchitr A."/>
            <person name="Zhong N."/>
            <person name="Liu Z."/>
            <person name="Tsui S.K."/>
        </authorList>
    </citation>
    <scope>NUCLEOTIDE SEQUENCE [LARGE SCALE GENOMIC DNA]</scope>
    <source>
        <strain evidence="2">Derp</strain>
    </source>
</reference>
<keyword evidence="3" id="KW-1185">Reference proteome</keyword>
<evidence type="ECO:0000313" key="3">
    <source>
        <dbReference type="Proteomes" id="UP000887458"/>
    </source>
</evidence>
<dbReference type="Proteomes" id="UP000887458">
    <property type="component" value="Unassembled WGS sequence"/>
</dbReference>
<evidence type="ECO:0000313" key="2">
    <source>
        <dbReference type="EMBL" id="KAH9419845.1"/>
    </source>
</evidence>
<reference evidence="2 3" key="1">
    <citation type="journal article" date="2018" name="J. Allergy Clin. Immunol.">
        <title>High-quality assembly of Dermatophagoides pteronyssinus genome and transcriptome reveals a wide range of novel allergens.</title>
        <authorList>
            <person name="Liu X.Y."/>
            <person name="Yang K.Y."/>
            <person name="Wang M.Q."/>
            <person name="Kwok J.S."/>
            <person name="Zeng X."/>
            <person name="Yang Z."/>
            <person name="Xiao X.J."/>
            <person name="Lau C.P."/>
            <person name="Li Y."/>
            <person name="Huang Z.M."/>
            <person name="Ba J.G."/>
            <person name="Yim A.K."/>
            <person name="Ouyang C.Y."/>
            <person name="Ngai S.M."/>
            <person name="Chan T.F."/>
            <person name="Leung E.L."/>
            <person name="Liu L."/>
            <person name="Liu Z.G."/>
            <person name="Tsui S.K."/>
        </authorList>
    </citation>
    <scope>NUCLEOTIDE SEQUENCE [LARGE SCALE GENOMIC DNA]</scope>
    <source>
        <strain evidence="2">Derp</strain>
    </source>
</reference>